<keyword evidence="3" id="KW-1185">Reference proteome</keyword>
<dbReference type="Proteomes" id="UP001176941">
    <property type="component" value="Chromosome 1"/>
</dbReference>
<organism evidence="2 3">
    <name type="scientific">Rangifer tarandus platyrhynchus</name>
    <name type="common">Svalbard reindeer</name>
    <dbReference type="NCBI Taxonomy" id="3082113"/>
    <lineage>
        <taxon>Eukaryota</taxon>
        <taxon>Metazoa</taxon>
        <taxon>Chordata</taxon>
        <taxon>Craniata</taxon>
        <taxon>Vertebrata</taxon>
        <taxon>Euteleostomi</taxon>
        <taxon>Mammalia</taxon>
        <taxon>Eutheria</taxon>
        <taxon>Laurasiatheria</taxon>
        <taxon>Artiodactyla</taxon>
        <taxon>Ruminantia</taxon>
        <taxon>Pecora</taxon>
        <taxon>Cervidae</taxon>
        <taxon>Odocoileinae</taxon>
        <taxon>Rangifer</taxon>
    </lineage>
</organism>
<proteinExistence type="predicted"/>
<reference evidence="2" key="1">
    <citation type="submission" date="2023-04" db="EMBL/GenBank/DDBJ databases">
        <authorList>
            <consortium name="ELIXIR-Norway"/>
        </authorList>
    </citation>
    <scope>NUCLEOTIDE SEQUENCE [LARGE SCALE GENOMIC DNA]</scope>
</reference>
<name>A0ABN8XT59_RANTA</name>
<accession>A0ABN8XT59</accession>
<evidence type="ECO:0000256" key="1">
    <source>
        <dbReference type="SAM" id="MobiDB-lite"/>
    </source>
</evidence>
<dbReference type="EMBL" id="OX459937">
    <property type="protein sequence ID" value="CAI9152520.1"/>
    <property type="molecule type" value="Genomic_DNA"/>
</dbReference>
<sequence>MREPVGAGRPVAPAISSTQKPPPKPSRTDFRLLTEMALNRAGKPAFSSDVSRHAHAGVRRRLAALGDDIVPTPEVPVAEMWPLGGVRATLEAWSGGWGRKR</sequence>
<protein>
    <submittedName>
        <fullName evidence="2">Uncharacterized protein</fullName>
    </submittedName>
</protein>
<evidence type="ECO:0000313" key="2">
    <source>
        <dbReference type="EMBL" id="CAI9152520.1"/>
    </source>
</evidence>
<feature type="region of interest" description="Disordered" evidence="1">
    <location>
        <begin position="1"/>
        <end position="27"/>
    </location>
</feature>
<evidence type="ECO:0000313" key="3">
    <source>
        <dbReference type="Proteomes" id="UP001176941"/>
    </source>
</evidence>
<gene>
    <name evidence="2" type="ORF">MRATA1EN1_LOCUS1482</name>
</gene>